<evidence type="ECO:0000256" key="1">
    <source>
        <dbReference type="ARBA" id="ARBA00004604"/>
    </source>
</evidence>
<name>A0A9N8W0G1_9GLOM</name>
<dbReference type="PANTHER" id="PTHR33911">
    <property type="entry name" value="RRNA-PROCESSING PROTEIN EFG1"/>
    <property type="match status" value="1"/>
</dbReference>
<keyword evidence="9" id="KW-1185">Reference proteome</keyword>
<comment type="similarity">
    <text evidence="2">Belongs to the EFG1 family.</text>
</comment>
<gene>
    <name evidence="8" type="ORF">DEBURN_LOCUS3242</name>
</gene>
<comment type="subcellular location">
    <subcellularLocation>
        <location evidence="1">Nucleus</location>
        <location evidence="1">Nucleolus</location>
    </subcellularLocation>
</comment>
<dbReference type="Pfam" id="PF10153">
    <property type="entry name" value="Efg1"/>
    <property type="match status" value="1"/>
</dbReference>
<evidence type="ECO:0000256" key="2">
    <source>
        <dbReference type="ARBA" id="ARBA00006916"/>
    </source>
</evidence>
<sequence>MPPTRRKITQKKKVSIDTMSISAIRKKIHDIERSLRRENLTAKIQVDSERKLKAYNLILIEKRIDSEENKMSTKYRKVKHFDRVKTDRKIKKTERQLLEIKDQQEKDDTLKKLFDLQVNRNYIIHFPKSRKYLALYPTSNGDDPNMIAERNEIKDLIKKAMEKNDFDSLNRQSREEIRAKILLKIFFRTIEGLVKMVNN</sequence>
<protein>
    <recommendedName>
        <fullName evidence="3">rRNA-processing protein EFG1</fullName>
    </recommendedName>
    <alternativeName>
        <fullName evidence="4">rRNA-processing protein efg1</fullName>
    </alternativeName>
</protein>
<keyword evidence="7" id="KW-0539">Nucleus</keyword>
<dbReference type="GO" id="GO:0030688">
    <property type="term" value="C:preribosome, small subunit precursor"/>
    <property type="evidence" value="ECO:0007669"/>
    <property type="project" value="TreeGrafter"/>
</dbReference>
<dbReference type="InterPro" id="IPR050786">
    <property type="entry name" value="EFG1_rRNA-proc"/>
</dbReference>
<evidence type="ECO:0000256" key="5">
    <source>
        <dbReference type="ARBA" id="ARBA00022552"/>
    </source>
</evidence>
<reference evidence="8" key="1">
    <citation type="submission" date="2021-06" db="EMBL/GenBank/DDBJ databases">
        <authorList>
            <person name="Kallberg Y."/>
            <person name="Tangrot J."/>
            <person name="Rosling A."/>
        </authorList>
    </citation>
    <scope>NUCLEOTIDE SEQUENCE</scope>
    <source>
        <strain evidence="8">AZ414A</strain>
    </source>
</reference>
<dbReference type="EMBL" id="CAJVPK010000200">
    <property type="protein sequence ID" value="CAG8472779.1"/>
    <property type="molecule type" value="Genomic_DNA"/>
</dbReference>
<evidence type="ECO:0000256" key="3">
    <source>
        <dbReference type="ARBA" id="ARBA00018689"/>
    </source>
</evidence>
<dbReference type="GO" id="GO:0000462">
    <property type="term" value="P:maturation of SSU-rRNA from tricistronic rRNA transcript (SSU-rRNA, 5.8S rRNA, LSU-rRNA)"/>
    <property type="evidence" value="ECO:0007669"/>
    <property type="project" value="TreeGrafter"/>
</dbReference>
<dbReference type="PANTHER" id="PTHR33911:SF1">
    <property type="entry name" value="RRNA-PROCESSING PROTEIN EFG1"/>
    <property type="match status" value="1"/>
</dbReference>
<evidence type="ECO:0000313" key="9">
    <source>
        <dbReference type="Proteomes" id="UP000789706"/>
    </source>
</evidence>
<dbReference type="InterPro" id="IPR019310">
    <property type="entry name" value="Efg1"/>
</dbReference>
<accession>A0A9N8W0G1</accession>
<evidence type="ECO:0000256" key="4">
    <source>
        <dbReference type="ARBA" id="ARBA00019827"/>
    </source>
</evidence>
<dbReference type="Proteomes" id="UP000789706">
    <property type="component" value="Unassembled WGS sequence"/>
</dbReference>
<keyword evidence="6" id="KW-0175">Coiled coil</keyword>
<dbReference type="OrthoDB" id="47732at2759"/>
<organism evidence="8 9">
    <name type="scientific">Diversispora eburnea</name>
    <dbReference type="NCBI Taxonomy" id="1213867"/>
    <lineage>
        <taxon>Eukaryota</taxon>
        <taxon>Fungi</taxon>
        <taxon>Fungi incertae sedis</taxon>
        <taxon>Mucoromycota</taxon>
        <taxon>Glomeromycotina</taxon>
        <taxon>Glomeromycetes</taxon>
        <taxon>Diversisporales</taxon>
        <taxon>Diversisporaceae</taxon>
        <taxon>Diversispora</taxon>
    </lineage>
</organism>
<comment type="caution">
    <text evidence="8">The sequence shown here is derived from an EMBL/GenBank/DDBJ whole genome shotgun (WGS) entry which is preliminary data.</text>
</comment>
<evidence type="ECO:0000256" key="6">
    <source>
        <dbReference type="ARBA" id="ARBA00023054"/>
    </source>
</evidence>
<dbReference type="AlphaFoldDB" id="A0A9N8W0G1"/>
<keyword evidence="5" id="KW-0698">rRNA processing</keyword>
<evidence type="ECO:0000256" key="7">
    <source>
        <dbReference type="ARBA" id="ARBA00023242"/>
    </source>
</evidence>
<evidence type="ECO:0000313" key="8">
    <source>
        <dbReference type="EMBL" id="CAG8472779.1"/>
    </source>
</evidence>
<dbReference type="GO" id="GO:0005730">
    <property type="term" value="C:nucleolus"/>
    <property type="evidence" value="ECO:0007669"/>
    <property type="project" value="UniProtKB-SubCell"/>
</dbReference>
<proteinExistence type="inferred from homology"/>